<dbReference type="Pfam" id="PF02797">
    <property type="entry name" value="Chal_sti_synt_C"/>
    <property type="match status" value="1"/>
</dbReference>
<dbReference type="Pfam" id="PF00195">
    <property type="entry name" value="Chal_sti_synt_N"/>
    <property type="match status" value="1"/>
</dbReference>
<dbReference type="AlphaFoldDB" id="A0A4Q7MQD5"/>
<evidence type="ECO:0000259" key="5">
    <source>
        <dbReference type="Pfam" id="PF02797"/>
    </source>
</evidence>
<evidence type="ECO:0000313" key="6">
    <source>
        <dbReference type="EMBL" id="RZS70932.1"/>
    </source>
</evidence>
<sequence>MSKIISIGTAVPAWKHRQEDILSFMLPAYSLTGPDTRKIRFLYHQSAISTRYSVIPDYSRPIAEWKFYPQTENLEPFPTLETRMQWYNRHAAPLSVDAVRDCLQGPLKHTAITHLITVSCTGMSAPGLDLELVELLDLPRNTWRTSVNFMGCYAAIHALKLADAICHSDPAAKVLLVCTELCTLHFQREPTPDNIASSLLFADGSAAALVVHDQHEHRGLAITNFYSEVVPKGKKDMSWELSSSGFQMTLSNYVPSLIAEDFEALTGRAMQHAGLSAEAITHWCIHPGGKKILEVISNSLHLPEDALQYSYGVLDRYGNMSSSTILFVLKNMMQQLHADARIFGAAFGPGLTMETFIAQYQTV</sequence>
<dbReference type="PIRSF" id="PIRSF000451">
    <property type="entry name" value="PKS_III"/>
    <property type="match status" value="1"/>
</dbReference>
<evidence type="ECO:0000256" key="2">
    <source>
        <dbReference type="ARBA" id="ARBA00022679"/>
    </source>
</evidence>
<gene>
    <name evidence="6" type="ORF">EV199_2831</name>
</gene>
<dbReference type="InterPro" id="IPR012328">
    <property type="entry name" value="Chalcone/stilbene_synt_C"/>
</dbReference>
<name>A0A4Q7MQD5_9BACT</name>
<dbReference type="Gene3D" id="3.40.47.10">
    <property type="match status" value="2"/>
</dbReference>
<dbReference type="PANTHER" id="PTHR11877:SF46">
    <property type="entry name" value="TYPE III POLYKETIDE SYNTHASE A"/>
    <property type="match status" value="1"/>
</dbReference>
<dbReference type="EMBL" id="SGXA01000002">
    <property type="protein sequence ID" value="RZS70932.1"/>
    <property type="molecule type" value="Genomic_DNA"/>
</dbReference>
<reference evidence="6 7" key="1">
    <citation type="submission" date="2019-02" db="EMBL/GenBank/DDBJ databases">
        <title>Genomic Encyclopedia of Type Strains, Phase IV (KMG-IV): sequencing the most valuable type-strain genomes for metagenomic binning, comparative biology and taxonomic classification.</title>
        <authorList>
            <person name="Goeker M."/>
        </authorList>
    </citation>
    <scope>NUCLEOTIDE SEQUENCE [LARGE SCALE GENOMIC DNA]</scope>
    <source>
        <strain evidence="6 7">DSM 18116</strain>
    </source>
</reference>
<evidence type="ECO:0000313" key="7">
    <source>
        <dbReference type="Proteomes" id="UP000293874"/>
    </source>
</evidence>
<dbReference type="RefSeq" id="WP_130541477.1">
    <property type="nucleotide sequence ID" value="NZ_CP042431.1"/>
</dbReference>
<dbReference type="OrthoDB" id="9786288at2"/>
<dbReference type="InterPro" id="IPR011141">
    <property type="entry name" value="Polyketide_synthase_type-III"/>
</dbReference>
<feature type="domain" description="Chalcone/stilbene synthase N-terminal" evidence="4">
    <location>
        <begin position="3"/>
        <end position="212"/>
    </location>
</feature>
<dbReference type="PANTHER" id="PTHR11877">
    <property type="entry name" value="HYDROXYMETHYLGLUTARYL-COA SYNTHASE"/>
    <property type="match status" value="1"/>
</dbReference>
<organism evidence="6 7">
    <name type="scientific">Pseudobacter ginsenosidimutans</name>
    <dbReference type="NCBI Taxonomy" id="661488"/>
    <lineage>
        <taxon>Bacteria</taxon>
        <taxon>Pseudomonadati</taxon>
        <taxon>Bacteroidota</taxon>
        <taxon>Chitinophagia</taxon>
        <taxon>Chitinophagales</taxon>
        <taxon>Chitinophagaceae</taxon>
        <taxon>Pseudobacter</taxon>
    </lineage>
</organism>
<comment type="similarity">
    <text evidence="1">Belongs to the thiolase-like superfamily. Chalcone/stilbene synthases family.</text>
</comment>
<comment type="caution">
    <text evidence="6">The sequence shown here is derived from an EMBL/GenBank/DDBJ whole genome shotgun (WGS) entry which is preliminary data.</text>
</comment>
<dbReference type="GO" id="GO:0030639">
    <property type="term" value="P:polyketide biosynthetic process"/>
    <property type="evidence" value="ECO:0007669"/>
    <property type="project" value="TreeGrafter"/>
</dbReference>
<proteinExistence type="inferred from homology"/>
<dbReference type="Proteomes" id="UP000293874">
    <property type="component" value="Unassembled WGS sequence"/>
</dbReference>
<dbReference type="CDD" id="cd00831">
    <property type="entry name" value="CHS_like"/>
    <property type="match status" value="1"/>
</dbReference>
<feature type="active site" description="Acyl-thioester intermediate" evidence="3">
    <location>
        <position position="152"/>
    </location>
</feature>
<dbReference type="SUPFAM" id="SSF53901">
    <property type="entry name" value="Thiolase-like"/>
    <property type="match status" value="1"/>
</dbReference>
<dbReference type="GO" id="GO:0016747">
    <property type="term" value="F:acyltransferase activity, transferring groups other than amino-acyl groups"/>
    <property type="evidence" value="ECO:0007669"/>
    <property type="project" value="InterPro"/>
</dbReference>
<evidence type="ECO:0000256" key="3">
    <source>
        <dbReference type="PIRSR" id="PIRSR000451-1"/>
    </source>
</evidence>
<dbReference type="InterPro" id="IPR016039">
    <property type="entry name" value="Thiolase-like"/>
</dbReference>
<dbReference type="InterPro" id="IPR001099">
    <property type="entry name" value="Chalcone/stilbene_synt_N"/>
</dbReference>
<evidence type="ECO:0000256" key="1">
    <source>
        <dbReference type="ARBA" id="ARBA00005531"/>
    </source>
</evidence>
<accession>A0A4Q7MQD5</accession>
<evidence type="ECO:0000259" key="4">
    <source>
        <dbReference type="Pfam" id="PF00195"/>
    </source>
</evidence>
<protein>
    <submittedName>
        <fullName evidence="6">Putative naringenin-chalcone synthase</fullName>
    </submittedName>
</protein>
<feature type="domain" description="Chalcone/stilbene synthase C-terminal" evidence="5">
    <location>
        <begin position="228"/>
        <end position="358"/>
    </location>
</feature>
<keyword evidence="2" id="KW-0808">Transferase</keyword>
<keyword evidence="7" id="KW-1185">Reference proteome</keyword>